<dbReference type="EMBL" id="JBHUDZ010000007">
    <property type="protein sequence ID" value="MFD1602501.1"/>
    <property type="molecule type" value="Genomic_DNA"/>
</dbReference>
<dbReference type="InterPro" id="IPR036291">
    <property type="entry name" value="NAD(P)-bd_dom_sf"/>
</dbReference>
<dbReference type="InterPro" id="IPR002347">
    <property type="entry name" value="SDR_fam"/>
</dbReference>
<evidence type="ECO:0000313" key="1">
    <source>
        <dbReference type="EMBL" id="MFD1602501.1"/>
    </source>
</evidence>
<dbReference type="PANTHER" id="PTHR43544:SF2">
    <property type="entry name" value="OXIDOREDUCTASE"/>
    <property type="match status" value="1"/>
</dbReference>
<dbReference type="SUPFAM" id="SSF51735">
    <property type="entry name" value="NAD(P)-binding Rossmann-fold domains"/>
    <property type="match status" value="1"/>
</dbReference>
<proteinExistence type="predicted"/>
<dbReference type="Gene3D" id="3.40.50.720">
    <property type="entry name" value="NAD(P)-binding Rossmann-like Domain"/>
    <property type="match status" value="1"/>
</dbReference>
<dbReference type="CDD" id="cd05233">
    <property type="entry name" value="SDR_c"/>
    <property type="match status" value="1"/>
</dbReference>
<dbReference type="Pfam" id="PF00106">
    <property type="entry name" value="adh_short"/>
    <property type="match status" value="1"/>
</dbReference>
<dbReference type="Proteomes" id="UP001597138">
    <property type="component" value="Unassembled WGS sequence"/>
</dbReference>
<comment type="caution">
    <text evidence="1">The sequence shown here is derived from an EMBL/GenBank/DDBJ whole genome shotgun (WGS) entry which is preliminary data.</text>
</comment>
<accession>A0ABW4HAU0</accession>
<keyword evidence="2" id="KW-1185">Reference proteome</keyword>
<dbReference type="RefSeq" id="WP_379816695.1">
    <property type="nucleotide sequence ID" value="NZ_JBHUDZ010000007.1"/>
</dbReference>
<dbReference type="InterPro" id="IPR051468">
    <property type="entry name" value="Fungal_SecMetab_SDRs"/>
</dbReference>
<name>A0ABW4HAU0_9FLAO</name>
<reference evidence="2" key="1">
    <citation type="journal article" date="2019" name="Int. J. Syst. Evol. Microbiol.">
        <title>The Global Catalogue of Microorganisms (GCM) 10K type strain sequencing project: providing services to taxonomists for standard genome sequencing and annotation.</title>
        <authorList>
            <consortium name="The Broad Institute Genomics Platform"/>
            <consortium name="The Broad Institute Genome Sequencing Center for Infectious Disease"/>
            <person name="Wu L."/>
            <person name="Ma J."/>
        </authorList>
    </citation>
    <scope>NUCLEOTIDE SEQUENCE [LARGE SCALE GENOMIC DNA]</scope>
    <source>
        <strain evidence="2">CCUG 70865</strain>
    </source>
</reference>
<protein>
    <submittedName>
        <fullName evidence="1">SDR family NAD(P)-dependent oxidoreductase</fullName>
    </submittedName>
</protein>
<gene>
    <name evidence="1" type="ORF">ACFSC2_07110</name>
</gene>
<sequence>MKTEKKYIFSTEEWQTCIKVLQALKDDPFENPDNDLFAGLITKIHKNAKKNLRSVSYSSKKQEDLQVSLNATLVSKALNGETLFAEKENPDEQQFTELHLPKNCYACNRSYKLAHSFYTRLCPECAEENYEKRFQNIDLKGRNVILTGGRVKVGFATALKLLRNNANVVLTTRFPALALEQFKQENDFEQWKDNLIIYGLDLRNLNAINEFVSFYKSKFESLDILINNAAQTIKYTDEYYQPLIRKEEKLLSQFSLNKKLIANKTPVAAEVKALEYGIEEKTEIALSRFGQPVDNRDKTSWNSTLEEISMYELVEVNLINQIAPYFLIKELKPLFLNSDFKERFIVNVTSSEGIFSYTNKTIFHPHTNMTKAALNMMTLTSAKEFAEDSIYMTSVDVGWISTGAKESLRKKQFEEGYVPPLDSVDGASRIFDPIFLGINGKSIFGVLLKNYKVSAW</sequence>
<dbReference type="PANTHER" id="PTHR43544">
    <property type="entry name" value="SHORT-CHAIN DEHYDROGENASE/REDUCTASE"/>
    <property type="match status" value="1"/>
</dbReference>
<evidence type="ECO:0000313" key="2">
    <source>
        <dbReference type="Proteomes" id="UP001597138"/>
    </source>
</evidence>
<organism evidence="1 2">
    <name type="scientific">Flavobacterium artemisiae</name>
    <dbReference type="NCBI Taxonomy" id="2126556"/>
    <lineage>
        <taxon>Bacteria</taxon>
        <taxon>Pseudomonadati</taxon>
        <taxon>Bacteroidota</taxon>
        <taxon>Flavobacteriia</taxon>
        <taxon>Flavobacteriales</taxon>
        <taxon>Flavobacteriaceae</taxon>
        <taxon>Flavobacterium</taxon>
    </lineage>
</organism>